<keyword evidence="3" id="KW-1185">Reference proteome</keyword>
<gene>
    <name evidence="2" type="ORF">MICPUCDRAFT_66502</name>
</gene>
<organism evidence="3">
    <name type="scientific">Micromonas pusilla (strain CCMP1545)</name>
    <name type="common">Picoplanktonic green alga</name>
    <dbReference type="NCBI Taxonomy" id="564608"/>
    <lineage>
        <taxon>Eukaryota</taxon>
        <taxon>Viridiplantae</taxon>
        <taxon>Chlorophyta</taxon>
        <taxon>Mamiellophyceae</taxon>
        <taxon>Mamiellales</taxon>
        <taxon>Mamiellaceae</taxon>
        <taxon>Micromonas</taxon>
    </lineage>
</organism>
<feature type="region of interest" description="Disordered" evidence="1">
    <location>
        <begin position="173"/>
        <end position="222"/>
    </location>
</feature>
<feature type="compositionally biased region" description="Basic and acidic residues" evidence="1">
    <location>
        <begin position="86"/>
        <end position="95"/>
    </location>
</feature>
<feature type="compositionally biased region" description="Basic residues" evidence="1">
    <location>
        <begin position="96"/>
        <end position="112"/>
    </location>
</feature>
<protein>
    <submittedName>
        <fullName evidence="2">Predicted protein</fullName>
    </submittedName>
</protein>
<sequence length="222" mass="24686">MSPADRFNSGGASKVESVGRVRARGRVPRGDARAPRRREGRPGAGVGIGRTRVRVRVREARSRVGGAVGRARGGAADAARRRRRRREDERVGERPGRRRRRRRRRVARRGTRGARGDMRELGLDDVGAGGGGESAREERARVPRVERRTTSSIDRSSEKQIRAVLYKRMSGWSSKASVGVERRRGRVLKARGGRRESTGKVLKERRSPRGRGRMGTSVQNAP</sequence>
<evidence type="ECO:0000256" key="1">
    <source>
        <dbReference type="SAM" id="MobiDB-lite"/>
    </source>
</evidence>
<dbReference type="KEGG" id="mpp:MICPUCDRAFT_66502"/>
<feature type="region of interest" description="Disordered" evidence="1">
    <location>
        <begin position="1"/>
        <end position="158"/>
    </location>
</feature>
<feature type="compositionally biased region" description="Basic and acidic residues" evidence="1">
    <location>
        <begin position="193"/>
        <end position="207"/>
    </location>
</feature>
<dbReference type="RefSeq" id="XP_003064519.1">
    <property type="nucleotide sequence ID" value="XM_003064473.1"/>
</dbReference>
<proteinExistence type="predicted"/>
<dbReference type="EMBL" id="GG663751">
    <property type="protein sequence ID" value="EEH51424.1"/>
    <property type="molecule type" value="Genomic_DNA"/>
</dbReference>
<dbReference type="AlphaFoldDB" id="C1N8W6"/>
<reference evidence="2 3" key="1">
    <citation type="journal article" date="2009" name="Science">
        <title>Green evolution and dynamic adaptations revealed by genomes of the marine picoeukaryotes Micromonas.</title>
        <authorList>
            <person name="Worden A.Z."/>
            <person name="Lee J.H."/>
            <person name="Mock T."/>
            <person name="Rouze P."/>
            <person name="Simmons M.P."/>
            <person name="Aerts A.L."/>
            <person name="Allen A.E."/>
            <person name="Cuvelier M.L."/>
            <person name="Derelle E."/>
            <person name="Everett M.V."/>
            <person name="Foulon E."/>
            <person name="Grimwood J."/>
            <person name="Gundlach H."/>
            <person name="Henrissat B."/>
            <person name="Napoli C."/>
            <person name="McDonald S.M."/>
            <person name="Parker M.S."/>
            <person name="Rombauts S."/>
            <person name="Salamov A."/>
            <person name="Von Dassow P."/>
            <person name="Badger J.H."/>
            <person name="Coutinho P.M."/>
            <person name="Demir E."/>
            <person name="Dubchak I."/>
            <person name="Gentemann C."/>
            <person name="Eikrem W."/>
            <person name="Gready J.E."/>
            <person name="John U."/>
            <person name="Lanier W."/>
            <person name="Lindquist E.A."/>
            <person name="Lucas S."/>
            <person name="Mayer K.F."/>
            <person name="Moreau H."/>
            <person name="Not F."/>
            <person name="Otillar R."/>
            <person name="Panaud O."/>
            <person name="Pangilinan J."/>
            <person name="Paulsen I."/>
            <person name="Piegu B."/>
            <person name="Poliakov A."/>
            <person name="Robbens S."/>
            <person name="Schmutz J."/>
            <person name="Toulza E."/>
            <person name="Wyss T."/>
            <person name="Zelensky A."/>
            <person name="Zhou K."/>
            <person name="Armbrust E.V."/>
            <person name="Bhattacharya D."/>
            <person name="Goodenough U.W."/>
            <person name="Van de Peer Y."/>
            <person name="Grigoriev I.V."/>
        </authorList>
    </citation>
    <scope>NUCLEOTIDE SEQUENCE [LARGE SCALE GENOMIC DNA]</scope>
    <source>
        <strain evidence="2 3">CCMP1545</strain>
    </source>
</reference>
<feature type="compositionally biased region" description="Basic residues" evidence="1">
    <location>
        <begin position="183"/>
        <end position="192"/>
    </location>
</feature>
<accession>C1N8W6</accession>
<evidence type="ECO:0000313" key="2">
    <source>
        <dbReference type="EMBL" id="EEH51424.1"/>
    </source>
</evidence>
<dbReference type="GeneID" id="9689787"/>
<dbReference type="Proteomes" id="UP000001876">
    <property type="component" value="Unassembled WGS sequence"/>
</dbReference>
<feature type="compositionally biased region" description="Basic and acidic residues" evidence="1">
    <location>
        <begin position="134"/>
        <end position="158"/>
    </location>
</feature>
<name>C1N8W6_MICPC</name>
<evidence type="ECO:0000313" key="3">
    <source>
        <dbReference type="Proteomes" id="UP000001876"/>
    </source>
</evidence>